<organism evidence="15 16">
    <name type="scientific">Candidatus Kaiserbacteria bacterium RIFCSPHIGHO2_01_FULL_54_36b</name>
    <dbReference type="NCBI Taxonomy" id="1798483"/>
    <lineage>
        <taxon>Bacteria</taxon>
        <taxon>Candidatus Kaiseribacteriota</taxon>
    </lineage>
</organism>
<proteinExistence type="inferred from homology"/>
<dbReference type="AlphaFoldDB" id="A0A1F6CR30"/>
<evidence type="ECO:0000256" key="5">
    <source>
        <dbReference type="ARBA" id="ARBA00007383"/>
    </source>
</evidence>
<dbReference type="GO" id="GO:0004523">
    <property type="term" value="F:RNA-DNA hybrid ribonuclease activity"/>
    <property type="evidence" value="ECO:0007669"/>
    <property type="project" value="UniProtKB-UniRule"/>
</dbReference>
<comment type="cofactor">
    <cofactor evidence="2">
        <name>Mg(2+)</name>
        <dbReference type="ChEBI" id="CHEBI:18420"/>
    </cofactor>
</comment>
<evidence type="ECO:0000256" key="10">
    <source>
        <dbReference type="ARBA" id="ARBA00022801"/>
    </source>
</evidence>
<dbReference type="EMBL" id="MFKW01000020">
    <property type="protein sequence ID" value="OGG51638.1"/>
    <property type="molecule type" value="Genomic_DNA"/>
</dbReference>
<evidence type="ECO:0000256" key="12">
    <source>
        <dbReference type="PROSITE-ProRule" id="PRU01319"/>
    </source>
</evidence>
<accession>A0A1F6CR30</accession>
<keyword evidence="6" id="KW-0963">Cytoplasm</keyword>
<dbReference type="InterPro" id="IPR001352">
    <property type="entry name" value="RNase_HII/HIII"/>
</dbReference>
<gene>
    <name evidence="15" type="ORF">A2704_02545</name>
</gene>
<dbReference type="CDD" id="cd07182">
    <property type="entry name" value="RNase_HII_bacteria_HII_like"/>
    <property type="match status" value="1"/>
</dbReference>
<evidence type="ECO:0000313" key="16">
    <source>
        <dbReference type="Proteomes" id="UP000176445"/>
    </source>
</evidence>
<dbReference type="PANTHER" id="PTHR10954">
    <property type="entry name" value="RIBONUCLEASE H2 SUBUNIT A"/>
    <property type="match status" value="1"/>
</dbReference>
<sequence length="201" mass="22092">MQTFLIGIDEAGRGPLAGPVSVGAVIVPADFDWNLLQGVRDSKKLSEKKREEIFERTRELEKTSLLHFSVSTSSAAYIDTYGIVPAIKRALSEALSRFEIAPVDCRVLLDGSLSAPAEYIHQETIIGGDDTEPVISLASIMAKVTRDRLMQRLSPKYPAYDFHVHKGYGTASHRLAIAQWGLSPVHRATFCSRLHVGSKSV</sequence>
<dbReference type="InterPro" id="IPR024567">
    <property type="entry name" value="RNase_HII/HIII_dom"/>
</dbReference>
<evidence type="ECO:0000313" key="15">
    <source>
        <dbReference type="EMBL" id="OGG51638.1"/>
    </source>
</evidence>
<dbReference type="Pfam" id="PF01351">
    <property type="entry name" value="RNase_HII"/>
    <property type="match status" value="1"/>
</dbReference>
<dbReference type="InterPro" id="IPR022898">
    <property type="entry name" value="RNase_HII"/>
</dbReference>
<dbReference type="InterPro" id="IPR036397">
    <property type="entry name" value="RNaseH_sf"/>
</dbReference>
<comment type="catalytic activity">
    <reaction evidence="1 12 13">
        <text>Endonucleolytic cleavage to 5'-phosphomonoester.</text>
        <dbReference type="EC" id="3.1.26.4"/>
    </reaction>
</comment>
<evidence type="ECO:0000259" key="14">
    <source>
        <dbReference type="PROSITE" id="PS51975"/>
    </source>
</evidence>
<evidence type="ECO:0000256" key="8">
    <source>
        <dbReference type="ARBA" id="ARBA00022723"/>
    </source>
</evidence>
<dbReference type="Proteomes" id="UP000176445">
    <property type="component" value="Unassembled WGS sequence"/>
</dbReference>
<evidence type="ECO:0000256" key="7">
    <source>
        <dbReference type="ARBA" id="ARBA00022722"/>
    </source>
</evidence>
<keyword evidence="11" id="KW-0464">Manganese</keyword>
<feature type="binding site" evidence="12">
    <location>
        <position position="9"/>
    </location>
    <ligand>
        <name>a divalent metal cation</name>
        <dbReference type="ChEBI" id="CHEBI:60240"/>
    </ligand>
</feature>
<dbReference type="GO" id="GO:0043137">
    <property type="term" value="P:DNA replication, removal of RNA primer"/>
    <property type="evidence" value="ECO:0007669"/>
    <property type="project" value="TreeGrafter"/>
</dbReference>
<feature type="binding site" evidence="12">
    <location>
        <position position="110"/>
    </location>
    <ligand>
        <name>a divalent metal cation</name>
        <dbReference type="ChEBI" id="CHEBI:60240"/>
    </ligand>
</feature>
<dbReference type="GO" id="GO:0003723">
    <property type="term" value="F:RNA binding"/>
    <property type="evidence" value="ECO:0007669"/>
    <property type="project" value="UniProtKB-UniRule"/>
</dbReference>
<comment type="cofactor">
    <cofactor evidence="12">
        <name>Mn(2+)</name>
        <dbReference type="ChEBI" id="CHEBI:29035"/>
    </cofactor>
    <cofactor evidence="12">
        <name>Mg(2+)</name>
        <dbReference type="ChEBI" id="CHEBI:18420"/>
    </cofactor>
    <text evidence="12">Manganese or magnesium. Binds 1 divalent metal ion per monomer in the absence of substrate. May bind a second metal ion after substrate binding.</text>
</comment>
<evidence type="ECO:0000256" key="11">
    <source>
        <dbReference type="ARBA" id="ARBA00023211"/>
    </source>
</evidence>
<evidence type="ECO:0000256" key="3">
    <source>
        <dbReference type="ARBA" id="ARBA00004065"/>
    </source>
</evidence>
<comment type="caution">
    <text evidence="15">The sequence shown here is derived from an EMBL/GenBank/DDBJ whole genome shotgun (WGS) entry which is preliminary data.</text>
</comment>
<keyword evidence="8 12" id="KW-0479">Metal-binding</keyword>
<feature type="domain" description="RNase H type-2" evidence="14">
    <location>
        <begin position="3"/>
        <end position="201"/>
    </location>
</feature>
<dbReference type="GO" id="GO:0006298">
    <property type="term" value="P:mismatch repair"/>
    <property type="evidence" value="ECO:0007669"/>
    <property type="project" value="TreeGrafter"/>
</dbReference>
<dbReference type="GO" id="GO:0046872">
    <property type="term" value="F:metal ion binding"/>
    <property type="evidence" value="ECO:0007669"/>
    <property type="project" value="UniProtKB-KW"/>
</dbReference>
<dbReference type="GO" id="GO:0032299">
    <property type="term" value="C:ribonuclease H2 complex"/>
    <property type="evidence" value="ECO:0007669"/>
    <property type="project" value="TreeGrafter"/>
</dbReference>
<feature type="binding site" evidence="12">
    <location>
        <position position="10"/>
    </location>
    <ligand>
        <name>a divalent metal cation</name>
        <dbReference type="ChEBI" id="CHEBI:60240"/>
    </ligand>
</feature>
<dbReference type="PROSITE" id="PS51975">
    <property type="entry name" value="RNASE_H_2"/>
    <property type="match status" value="1"/>
</dbReference>
<evidence type="ECO:0000256" key="6">
    <source>
        <dbReference type="ARBA" id="ARBA00022490"/>
    </source>
</evidence>
<comment type="function">
    <text evidence="3 13">Endonuclease that specifically degrades the RNA of RNA-DNA hybrids.</text>
</comment>
<keyword evidence="9 12" id="KW-0255">Endonuclease</keyword>
<keyword evidence="7 12" id="KW-0540">Nuclease</keyword>
<dbReference type="Gene3D" id="3.30.420.10">
    <property type="entry name" value="Ribonuclease H-like superfamily/Ribonuclease H"/>
    <property type="match status" value="1"/>
</dbReference>
<protein>
    <recommendedName>
        <fullName evidence="13">Ribonuclease</fullName>
        <ecNumber evidence="13">3.1.26.4</ecNumber>
    </recommendedName>
</protein>
<dbReference type="EC" id="3.1.26.4" evidence="13"/>
<evidence type="ECO:0000256" key="13">
    <source>
        <dbReference type="RuleBase" id="RU003515"/>
    </source>
</evidence>
<comment type="subcellular location">
    <subcellularLocation>
        <location evidence="4">Cytoplasm</location>
    </subcellularLocation>
</comment>
<name>A0A1F6CR30_9BACT</name>
<evidence type="ECO:0000256" key="2">
    <source>
        <dbReference type="ARBA" id="ARBA00001946"/>
    </source>
</evidence>
<reference evidence="15 16" key="1">
    <citation type="journal article" date="2016" name="Nat. Commun.">
        <title>Thousands of microbial genomes shed light on interconnected biogeochemical processes in an aquifer system.</title>
        <authorList>
            <person name="Anantharaman K."/>
            <person name="Brown C.T."/>
            <person name="Hug L.A."/>
            <person name="Sharon I."/>
            <person name="Castelle C.J."/>
            <person name="Probst A.J."/>
            <person name="Thomas B.C."/>
            <person name="Singh A."/>
            <person name="Wilkins M.J."/>
            <person name="Karaoz U."/>
            <person name="Brodie E.L."/>
            <person name="Williams K.H."/>
            <person name="Hubbard S.S."/>
            <person name="Banfield J.F."/>
        </authorList>
    </citation>
    <scope>NUCLEOTIDE SEQUENCE [LARGE SCALE GENOMIC DNA]</scope>
</reference>
<keyword evidence="10 12" id="KW-0378">Hydrolase</keyword>
<evidence type="ECO:0000256" key="4">
    <source>
        <dbReference type="ARBA" id="ARBA00004496"/>
    </source>
</evidence>
<comment type="similarity">
    <text evidence="5 13">Belongs to the RNase HII family.</text>
</comment>
<dbReference type="NCBIfam" id="NF000595">
    <property type="entry name" value="PRK00015.1-3"/>
    <property type="match status" value="1"/>
</dbReference>
<evidence type="ECO:0000256" key="1">
    <source>
        <dbReference type="ARBA" id="ARBA00000077"/>
    </source>
</evidence>
<dbReference type="InterPro" id="IPR012337">
    <property type="entry name" value="RNaseH-like_sf"/>
</dbReference>
<evidence type="ECO:0000256" key="9">
    <source>
        <dbReference type="ARBA" id="ARBA00022759"/>
    </source>
</evidence>
<dbReference type="SUPFAM" id="SSF53098">
    <property type="entry name" value="Ribonuclease H-like"/>
    <property type="match status" value="1"/>
</dbReference>
<dbReference type="PANTHER" id="PTHR10954:SF18">
    <property type="entry name" value="RIBONUCLEASE HII"/>
    <property type="match status" value="1"/>
</dbReference>
<dbReference type="GO" id="GO:0005737">
    <property type="term" value="C:cytoplasm"/>
    <property type="evidence" value="ECO:0007669"/>
    <property type="project" value="UniProtKB-SubCell"/>
</dbReference>